<dbReference type="AlphaFoldDB" id="A0A1T4SQK6"/>
<dbReference type="EMBL" id="FUWJ01000009">
    <property type="protein sequence ID" value="SKA30436.1"/>
    <property type="molecule type" value="Genomic_DNA"/>
</dbReference>
<dbReference type="Pfam" id="PF13692">
    <property type="entry name" value="Glyco_trans_1_4"/>
    <property type="match status" value="1"/>
</dbReference>
<dbReference type="OrthoDB" id="7826001at2"/>
<proteinExistence type="predicted"/>
<dbReference type="Proteomes" id="UP000190092">
    <property type="component" value="Unassembled WGS sequence"/>
</dbReference>
<dbReference type="GO" id="GO:0016740">
    <property type="term" value="F:transferase activity"/>
    <property type="evidence" value="ECO:0007669"/>
    <property type="project" value="UniProtKB-KW"/>
</dbReference>
<organism evidence="1 2">
    <name type="scientific">Enhydrobacter aerosaccus</name>
    <dbReference type="NCBI Taxonomy" id="225324"/>
    <lineage>
        <taxon>Bacteria</taxon>
        <taxon>Pseudomonadati</taxon>
        <taxon>Pseudomonadota</taxon>
        <taxon>Alphaproteobacteria</taxon>
        <taxon>Hyphomicrobiales</taxon>
        <taxon>Enhydrobacter</taxon>
    </lineage>
</organism>
<dbReference type="STRING" id="225324.SAMN02745126_04966"/>
<dbReference type="RefSeq" id="WP_085936714.1">
    <property type="nucleotide sequence ID" value="NZ_FUWJ01000009.1"/>
</dbReference>
<keyword evidence="2" id="KW-1185">Reference proteome</keyword>
<keyword evidence="1" id="KW-0808">Transferase</keyword>
<name>A0A1T4SQK6_9HYPH</name>
<dbReference type="Gene3D" id="3.40.50.2000">
    <property type="entry name" value="Glycogen Phosphorylase B"/>
    <property type="match status" value="1"/>
</dbReference>
<dbReference type="SUPFAM" id="SSF53756">
    <property type="entry name" value="UDP-Glycosyltransferase/glycogen phosphorylase"/>
    <property type="match status" value="1"/>
</dbReference>
<sequence length="410" mass="45579">MPWSPDELGAAAAAPKLLIFEPEAEGHSHEWLEHLMLFVAYEGLDTELWFVAPEALCQSLARVLPPGATDRIHFAPLSAEECRRCTARPLARAGFARWRTMREYLRKTGAQHGFFLTIDLLTLPLAFGLGADGKGLSGILFRPSVHYAEIGPYRRRVGEFLRDLRKGILYRLMLRNPAVERILSLDPFFPDYARDHYRQGRKVSALPDPAHPPVEPSGSDNAGDFVPAGRVGFLLFGYLAERKGPLAVLDALLLLPSEITSRIAVLFAGKVDPNLRPQLDRRLQALAQQQPDLWVRIEDRRLGRGELAALVRRSDVVLAPYQRFVGSSGVLLWAALNGRPVLAQDYGLVGRLTREHRLGVSVDCCDPSRLAYEIARMVERGPASFIDLPAATRFATAQTPHRFASLVLSV</sequence>
<reference evidence="2" key="1">
    <citation type="submission" date="2017-02" db="EMBL/GenBank/DDBJ databases">
        <authorList>
            <person name="Varghese N."/>
            <person name="Submissions S."/>
        </authorList>
    </citation>
    <scope>NUCLEOTIDE SEQUENCE [LARGE SCALE GENOMIC DNA]</scope>
    <source>
        <strain evidence="2">ATCC 27094</strain>
    </source>
</reference>
<accession>A0A1T4SQK6</accession>
<gene>
    <name evidence="1" type="ORF">SAMN02745126_04966</name>
</gene>
<evidence type="ECO:0000313" key="2">
    <source>
        <dbReference type="Proteomes" id="UP000190092"/>
    </source>
</evidence>
<protein>
    <submittedName>
        <fullName evidence="1">Glycosyltransferase involved in cell wall bisynthesis</fullName>
    </submittedName>
</protein>
<evidence type="ECO:0000313" key="1">
    <source>
        <dbReference type="EMBL" id="SKA30436.1"/>
    </source>
</evidence>